<sequence>MSPGSSTESYSAFANIGLRENPGKNLNQVTCPDRESKPEDLVFWPAALTVTPQYNQTPVVEGGYKRCFRFSAVNLKVYPGKLFSIILNLCSSLKVRVQFHNHTEYRLLWHSKNEGEIKYNLSIYKSILCSLRQMLLLRVRHLDPNGVLYTPRLILHLMYCGLCPVMSSFTYIYSYSSNNHELLALPAKHQLPLMAAEHRFKFVRYTSAIGVSSYILQTL</sequence>
<evidence type="ECO:0000313" key="2">
    <source>
        <dbReference type="Proteomes" id="UP001148838"/>
    </source>
</evidence>
<organism evidence="1 2">
    <name type="scientific">Periplaneta americana</name>
    <name type="common">American cockroach</name>
    <name type="synonym">Blatta americana</name>
    <dbReference type="NCBI Taxonomy" id="6978"/>
    <lineage>
        <taxon>Eukaryota</taxon>
        <taxon>Metazoa</taxon>
        <taxon>Ecdysozoa</taxon>
        <taxon>Arthropoda</taxon>
        <taxon>Hexapoda</taxon>
        <taxon>Insecta</taxon>
        <taxon>Pterygota</taxon>
        <taxon>Neoptera</taxon>
        <taxon>Polyneoptera</taxon>
        <taxon>Dictyoptera</taxon>
        <taxon>Blattodea</taxon>
        <taxon>Blattoidea</taxon>
        <taxon>Blattidae</taxon>
        <taxon>Blattinae</taxon>
        <taxon>Periplaneta</taxon>
    </lineage>
</organism>
<proteinExistence type="predicted"/>
<name>A0ABQ8TKD3_PERAM</name>
<dbReference type="EMBL" id="JAJSOF020000009">
    <property type="protein sequence ID" value="KAJ4446586.1"/>
    <property type="molecule type" value="Genomic_DNA"/>
</dbReference>
<keyword evidence="2" id="KW-1185">Reference proteome</keyword>
<dbReference type="Proteomes" id="UP001148838">
    <property type="component" value="Unassembled WGS sequence"/>
</dbReference>
<comment type="caution">
    <text evidence="1">The sequence shown here is derived from an EMBL/GenBank/DDBJ whole genome shotgun (WGS) entry which is preliminary data.</text>
</comment>
<reference evidence="1 2" key="1">
    <citation type="journal article" date="2022" name="Allergy">
        <title>Genome assembly and annotation of Periplaneta americana reveal a comprehensive cockroach allergen profile.</title>
        <authorList>
            <person name="Wang L."/>
            <person name="Xiong Q."/>
            <person name="Saelim N."/>
            <person name="Wang L."/>
            <person name="Nong W."/>
            <person name="Wan A.T."/>
            <person name="Shi M."/>
            <person name="Liu X."/>
            <person name="Cao Q."/>
            <person name="Hui J.H.L."/>
            <person name="Sookrung N."/>
            <person name="Leung T.F."/>
            <person name="Tungtrongchitr A."/>
            <person name="Tsui S.K.W."/>
        </authorList>
    </citation>
    <scope>NUCLEOTIDE SEQUENCE [LARGE SCALE GENOMIC DNA]</scope>
    <source>
        <strain evidence="1">PWHHKU_190912</strain>
    </source>
</reference>
<accession>A0ABQ8TKD3</accession>
<protein>
    <submittedName>
        <fullName evidence="1">Uncharacterized protein</fullName>
    </submittedName>
</protein>
<gene>
    <name evidence="1" type="ORF">ANN_13283</name>
</gene>
<evidence type="ECO:0000313" key="1">
    <source>
        <dbReference type="EMBL" id="KAJ4446586.1"/>
    </source>
</evidence>